<dbReference type="GO" id="GO:0004888">
    <property type="term" value="F:transmembrane signaling receptor activity"/>
    <property type="evidence" value="ECO:0007669"/>
    <property type="project" value="InterPro"/>
</dbReference>
<dbReference type="FunFam" id="1.10.287.950:FF:000001">
    <property type="entry name" value="Methyl-accepting chemotaxis sensory transducer"/>
    <property type="match status" value="1"/>
</dbReference>
<dbReference type="InterPro" id="IPR004089">
    <property type="entry name" value="MCPsignal_dom"/>
</dbReference>
<keyword evidence="5" id="KW-0175">Coiled coil</keyword>
<evidence type="ECO:0000256" key="5">
    <source>
        <dbReference type="SAM" id="Coils"/>
    </source>
</evidence>
<organism evidence="8 9">
    <name type="scientific">Peteryoungia ipomoeae</name>
    <dbReference type="NCBI Taxonomy" id="1210932"/>
    <lineage>
        <taxon>Bacteria</taxon>
        <taxon>Pseudomonadati</taxon>
        <taxon>Pseudomonadota</taxon>
        <taxon>Alphaproteobacteria</taxon>
        <taxon>Hyphomicrobiales</taxon>
        <taxon>Rhizobiaceae</taxon>
        <taxon>Peteryoungia</taxon>
    </lineage>
</organism>
<dbReference type="CDD" id="cd11386">
    <property type="entry name" value="MCP_signal"/>
    <property type="match status" value="1"/>
</dbReference>
<dbReference type="InterPro" id="IPR004090">
    <property type="entry name" value="Chemotax_Me-accpt_rcpt"/>
</dbReference>
<gene>
    <name evidence="8" type="ORF">FAA97_16395</name>
</gene>
<dbReference type="GO" id="GO:0006935">
    <property type="term" value="P:chemotaxis"/>
    <property type="evidence" value="ECO:0007669"/>
    <property type="project" value="UniProtKB-KW"/>
</dbReference>
<name>A0A4S8NVC9_9HYPH</name>
<sequence>MNFSLKHAITAAGLVLTAGIVLVAGIGAQTLKTLKVNGPIYQEIVDGKDLIADILPPPLYLIESYALANETALHPDTQAVNLPKIEVLRKLYEERRQYWKTSTLPATLQDKLYNAVLTKGDRFWQSMEQAYLPAIATKNTVSLNAALSLLKTQFHDHETSVNELVSSAGTYLVDREAFAAEESASREAMALTLGLLLIATALGTVYFIRRRALNPLGEISGYMTQMAHGSYGQSVPHSQRQDEIGEIAAAVEVFRKAGLDNQRLEAEAEQARALMDGERSQRDRDRLLEAEALRFVIETLGAGLQRLADCNIRTTLDDAFDARFERLRADFNQSLATFRTTLEQVQVETDRLRTNSQEMREASANLAKRTEQQAAALEQTSAALEQVTTTVTTSAERTQDTRRLVEDAKHSATSSAAIVGAAVTAMERIEQASSEIGQIIGVIDEIAFQTNLLALNAGVEAARAGEAGKGFAVVAQEVRELAQRSATAARDIKGLIEKSGNEVASGVRLVGETGAALETIGEFVSRIDTNVDAIATAAKEQALGLKEISGAIADIDKMTQGNAAMVEETTAISHALATGAADLATVVGRFQLTDGGHRRIAEPTTGTRRSAA</sequence>
<dbReference type="CDD" id="cd06225">
    <property type="entry name" value="HAMP"/>
    <property type="match status" value="1"/>
</dbReference>
<keyword evidence="4" id="KW-0807">Transducer</keyword>
<dbReference type="AlphaFoldDB" id="A0A4S8NVC9"/>
<keyword evidence="9" id="KW-1185">Reference proteome</keyword>
<dbReference type="SMART" id="SM00283">
    <property type="entry name" value="MA"/>
    <property type="match status" value="1"/>
</dbReference>
<dbReference type="OrthoDB" id="3378718at2"/>
<dbReference type="SUPFAM" id="SSF158472">
    <property type="entry name" value="HAMP domain-like"/>
    <property type="match status" value="1"/>
</dbReference>
<dbReference type="PANTHER" id="PTHR43531">
    <property type="entry name" value="PROTEIN ICFG"/>
    <property type="match status" value="1"/>
</dbReference>
<evidence type="ECO:0000259" key="7">
    <source>
        <dbReference type="PROSITE" id="PS50885"/>
    </source>
</evidence>
<dbReference type="SUPFAM" id="SSF58104">
    <property type="entry name" value="Methyl-accepting chemotaxis protein (MCP) signaling domain"/>
    <property type="match status" value="1"/>
</dbReference>
<dbReference type="PROSITE" id="PS50885">
    <property type="entry name" value="HAMP"/>
    <property type="match status" value="2"/>
</dbReference>
<comment type="caution">
    <text evidence="8">The sequence shown here is derived from an EMBL/GenBank/DDBJ whole genome shotgun (WGS) entry which is preliminary data.</text>
</comment>
<dbReference type="InterPro" id="IPR051310">
    <property type="entry name" value="MCP_chemotaxis"/>
</dbReference>
<feature type="domain" description="Methyl-accepting transducer" evidence="6">
    <location>
        <begin position="348"/>
        <end position="577"/>
    </location>
</feature>
<evidence type="ECO:0000313" key="9">
    <source>
        <dbReference type="Proteomes" id="UP000308828"/>
    </source>
</evidence>
<dbReference type="EMBL" id="STGV01000005">
    <property type="protein sequence ID" value="THV21590.1"/>
    <property type="molecule type" value="Genomic_DNA"/>
</dbReference>
<feature type="domain" description="HAMP" evidence="7">
    <location>
        <begin position="291"/>
        <end position="343"/>
    </location>
</feature>
<dbReference type="PANTHER" id="PTHR43531:SF11">
    <property type="entry name" value="METHYL-ACCEPTING CHEMOTAXIS PROTEIN 3"/>
    <property type="match status" value="1"/>
</dbReference>
<evidence type="ECO:0000256" key="1">
    <source>
        <dbReference type="ARBA" id="ARBA00004370"/>
    </source>
</evidence>
<dbReference type="Proteomes" id="UP000308828">
    <property type="component" value="Unassembled WGS sequence"/>
</dbReference>
<dbReference type="Pfam" id="PF00672">
    <property type="entry name" value="HAMP"/>
    <property type="match status" value="1"/>
</dbReference>
<accession>A0A4S8NVC9</accession>
<evidence type="ECO:0000259" key="6">
    <source>
        <dbReference type="PROSITE" id="PS50111"/>
    </source>
</evidence>
<evidence type="ECO:0000256" key="3">
    <source>
        <dbReference type="ARBA" id="ARBA00029447"/>
    </source>
</evidence>
<dbReference type="RefSeq" id="WP_136599635.1">
    <property type="nucleotide sequence ID" value="NZ_STGV01000005.1"/>
</dbReference>
<dbReference type="GO" id="GO:0016020">
    <property type="term" value="C:membrane"/>
    <property type="evidence" value="ECO:0007669"/>
    <property type="project" value="UniProtKB-SubCell"/>
</dbReference>
<dbReference type="InterPro" id="IPR003660">
    <property type="entry name" value="HAMP_dom"/>
</dbReference>
<dbReference type="SMART" id="SM00304">
    <property type="entry name" value="HAMP"/>
    <property type="match status" value="1"/>
</dbReference>
<dbReference type="PRINTS" id="PR00260">
    <property type="entry name" value="CHEMTRNSDUCR"/>
</dbReference>
<dbReference type="Gene3D" id="6.10.340.10">
    <property type="match status" value="1"/>
</dbReference>
<dbReference type="Pfam" id="PF00015">
    <property type="entry name" value="MCPsignal"/>
    <property type="match status" value="1"/>
</dbReference>
<feature type="coiled-coil region" evidence="5">
    <location>
        <begin position="342"/>
        <end position="387"/>
    </location>
</feature>
<evidence type="ECO:0000256" key="2">
    <source>
        <dbReference type="ARBA" id="ARBA00022500"/>
    </source>
</evidence>
<protein>
    <submittedName>
        <fullName evidence="8">Methyl-accepting chemotaxis protein</fullName>
    </submittedName>
</protein>
<feature type="coiled-coil region" evidence="5">
    <location>
        <begin position="254"/>
        <end position="281"/>
    </location>
</feature>
<keyword evidence="2" id="KW-0145">Chemotaxis</keyword>
<evidence type="ECO:0000313" key="8">
    <source>
        <dbReference type="EMBL" id="THV21590.1"/>
    </source>
</evidence>
<comment type="subcellular location">
    <subcellularLocation>
        <location evidence="1">Membrane</location>
    </subcellularLocation>
</comment>
<dbReference type="PROSITE" id="PS50111">
    <property type="entry name" value="CHEMOTAXIS_TRANSDUC_2"/>
    <property type="match status" value="1"/>
</dbReference>
<evidence type="ECO:0000256" key="4">
    <source>
        <dbReference type="PROSITE-ProRule" id="PRU00284"/>
    </source>
</evidence>
<feature type="domain" description="HAMP" evidence="7">
    <location>
        <begin position="210"/>
        <end position="263"/>
    </location>
</feature>
<reference evidence="8 9" key="1">
    <citation type="submission" date="2019-04" db="EMBL/GenBank/DDBJ databases">
        <title>Genome sequence of strain shin9-1.</title>
        <authorList>
            <person name="Gao J."/>
            <person name="Sun J."/>
        </authorList>
    </citation>
    <scope>NUCLEOTIDE SEQUENCE [LARGE SCALE GENOMIC DNA]</scope>
    <source>
        <strain evidence="9">shin9-1</strain>
    </source>
</reference>
<comment type="similarity">
    <text evidence="3">Belongs to the methyl-accepting chemotaxis (MCP) protein family.</text>
</comment>
<dbReference type="GO" id="GO:0007165">
    <property type="term" value="P:signal transduction"/>
    <property type="evidence" value="ECO:0007669"/>
    <property type="project" value="UniProtKB-KW"/>
</dbReference>
<proteinExistence type="inferred from homology"/>
<dbReference type="Gene3D" id="1.10.287.950">
    <property type="entry name" value="Methyl-accepting chemotaxis protein"/>
    <property type="match status" value="1"/>
</dbReference>